<name>A0A0F8ZBA2_9ZZZZ</name>
<dbReference type="AlphaFoldDB" id="A0A0F8ZBA2"/>
<reference evidence="1" key="1">
    <citation type="journal article" date="2015" name="Nature">
        <title>Complex archaea that bridge the gap between prokaryotes and eukaryotes.</title>
        <authorList>
            <person name="Spang A."/>
            <person name="Saw J.H."/>
            <person name="Jorgensen S.L."/>
            <person name="Zaremba-Niedzwiedzka K."/>
            <person name="Martijn J."/>
            <person name="Lind A.E."/>
            <person name="van Eijk R."/>
            <person name="Schleper C."/>
            <person name="Guy L."/>
            <person name="Ettema T.J."/>
        </authorList>
    </citation>
    <scope>NUCLEOTIDE SEQUENCE</scope>
</reference>
<accession>A0A0F8ZBA2</accession>
<comment type="caution">
    <text evidence="1">The sequence shown here is derived from an EMBL/GenBank/DDBJ whole genome shotgun (WGS) entry which is preliminary data.</text>
</comment>
<sequence length="145" mass="16202">MLKVTKDVTLWLTDELHKMLTKVILAKQSHPRIYWLQVQMSDKYLGPTAVRSNDLVNPGEAGTKTIDLSGKVVTHTTIVIMEAWQVPPVPMLSTSLWRINNKIGEAKCIYILPPDKPIILGTQMGESSKFIWKSAKGAPLVYSSN</sequence>
<protein>
    <submittedName>
        <fullName evidence="1">Uncharacterized protein</fullName>
    </submittedName>
</protein>
<feature type="non-terminal residue" evidence="1">
    <location>
        <position position="145"/>
    </location>
</feature>
<organism evidence="1">
    <name type="scientific">marine sediment metagenome</name>
    <dbReference type="NCBI Taxonomy" id="412755"/>
    <lineage>
        <taxon>unclassified sequences</taxon>
        <taxon>metagenomes</taxon>
        <taxon>ecological metagenomes</taxon>
    </lineage>
</organism>
<gene>
    <name evidence="1" type="ORF">LCGC14_2716500</name>
</gene>
<evidence type="ECO:0000313" key="1">
    <source>
        <dbReference type="EMBL" id="KKK91082.1"/>
    </source>
</evidence>
<proteinExistence type="predicted"/>
<dbReference type="EMBL" id="LAZR01048809">
    <property type="protein sequence ID" value="KKK91082.1"/>
    <property type="molecule type" value="Genomic_DNA"/>
</dbReference>